<evidence type="ECO:0000313" key="3">
    <source>
        <dbReference type="EMBL" id="KAE9409921.1"/>
    </source>
</evidence>
<gene>
    <name evidence="3" type="ORF">BT96DRAFT_931427</name>
</gene>
<dbReference type="InterPro" id="IPR001283">
    <property type="entry name" value="CRISP-related"/>
</dbReference>
<dbReference type="SUPFAM" id="SSF55797">
    <property type="entry name" value="PR-1-like"/>
    <property type="match status" value="1"/>
</dbReference>
<sequence length="180" mass="19103">MIFITYILSVLAMLLPFLQLKVQAAPILVGSRDDSLSLTDITDYLFAHNSVRILHGAAPLVWDSDLAAGAQAWASACNFAHTDGVLSDEPYGENLAAATGDFGIFAAVQSFLADEDSYDPSSPTFSDFTQAVWKDSSNLGCGYSTQCEGIFPGSTSATLHVCLYNPPGNVIGQASENVQV</sequence>
<dbReference type="OrthoDB" id="337038at2759"/>
<organism evidence="3 4">
    <name type="scientific">Gymnopus androsaceus JB14</name>
    <dbReference type="NCBI Taxonomy" id="1447944"/>
    <lineage>
        <taxon>Eukaryota</taxon>
        <taxon>Fungi</taxon>
        <taxon>Dikarya</taxon>
        <taxon>Basidiomycota</taxon>
        <taxon>Agaricomycotina</taxon>
        <taxon>Agaricomycetes</taxon>
        <taxon>Agaricomycetidae</taxon>
        <taxon>Agaricales</taxon>
        <taxon>Marasmiineae</taxon>
        <taxon>Omphalotaceae</taxon>
        <taxon>Gymnopus</taxon>
    </lineage>
</organism>
<evidence type="ECO:0000256" key="1">
    <source>
        <dbReference type="SAM" id="SignalP"/>
    </source>
</evidence>
<dbReference type="Gene3D" id="3.40.33.10">
    <property type="entry name" value="CAP"/>
    <property type="match status" value="1"/>
</dbReference>
<dbReference type="SMART" id="SM00198">
    <property type="entry name" value="SCP"/>
    <property type="match status" value="1"/>
</dbReference>
<dbReference type="InterPro" id="IPR014044">
    <property type="entry name" value="CAP_dom"/>
</dbReference>
<proteinExistence type="predicted"/>
<protein>
    <submittedName>
        <fullName evidence="3">PR-1-like protein</fullName>
    </submittedName>
</protein>
<feature type="domain" description="SCP" evidence="2">
    <location>
        <begin position="39"/>
        <end position="172"/>
    </location>
</feature>
<dbReference type="EMBL" id="ML769386">
    <property type="protein sequence ID" value="KAE9409921.1"/>
    <property type="molecule type" value="Genomic_DNA"/>
</dbReference>
<dbReference type="PRINTS" id="PR00837">
    <property type="entry name" value="V5TPXLIKE"/>
</dbReference>
<feature type="signal peptide" evidence="1">
    <location>
        <begin position="1"/>
        <end position="24"/>
    </location>
</feature>
<dbReference type="Pfam" id="PF00188">
    <property type="entry name" value="CAP"/>
    <property type="match status" value="1"/>
</dbReference>
<name>A0A6A4IGZ4_9AGAR</name>
<dbReference type="AlphaFoldDB" id="A0A6A4IGZ4"/>
<keyword evidence="4" id="KW-1185">Reference proteome</keyword>
<feature type="chain" id="PRO_5025408575" evidence="1">
    <location>
        <begin position="25"/>
        <end position="180"/>
    </location>
</feature>
<evidence type="ECO:0000313" key="4">
    <source>
        <dbReference type="Proteomes" id="UP000799118"/>
    </source>
</evidence>
<keyword evidence="1" id="KW-0732">Signal</keyword>
<dbReference type="Proteomes" id="UP000799118">
    <property type="component" value="Unassembled WGS sequence"/>
</dbReference>
<dbReference type="PANTHER" id="PTHR10334">
    <property type="entry name" value="CYSTEINE-RICH SECRETORY PROTEIN-RELATED"/>
    <property type="match status" value="1"/>
</dbReference>
<evidence type="ECO:0000259" key="2">
    <source>
        <dbReference type="SMART" id="SM00198"/>
    </source>
</evidence>
<reference evidence="3" key="1">
    <citation type="journal article" date="2019" name="Environ. Microbiol.">
        <title>Fungal ecological strategies reflected in gene transcription - a case study of two litter decomposers.</title>
        <authorList>
            <person name="Barbi F."/>
            <person name="Kohler A."/>
            <person name="Barry K."/>
            <person name="Baskaran P."/>
            <person name="Daum C."/>
            <person name="Fauchery L."/>
            <person name="Ihrmark K."/>
            <person name="Kuo A."/>
            <person name="LaButti K."/>
            <person name="Lipzen A."/>
            <person name="Morin E."/>
            <person name="Grigoriev I.V."/>
            <person name="Henrissat B."/>
            <person name="Lindahl B."/>
            <person name="Martin F."/>
        </authorList>
    </citation>
    <scope>NUCLEOTIDE SEQUENCE</scope>
    <source>
        <strain evidence="3">JB14</strain>
    </source>
</reference>
<accession>A0A6A4IGZ4</accession>
<dbReference type="InterPro" id="IPR035940">
    <property type="entry name" value="CAP_sf"/>
</dbReference>